<dbReference type="SUPFAM" id="SSF51735">
    <property type="entry name" value="NAD(P)-binding Rossmann-fold domains"/>
    <property type="match status" value="1"/>
</dbReference>
<dbReference type="InterPro" id="IPR036291">
    <property type="entry name" value="NAD(P)-bd_dom_sf"/>
</dbReference>
<evidence type="ECO:0000313" key="3">
    <source>
        <dbReference type="Proteomes" id="UP000001918"/>
    </source>
</evidence>
<feature type="domain" description="NAD-dependent epimerase/dehydratase" evidence="1">
    <location>
        <begin position="7"/>
        <end position="228"/>
    </location>
</feature>
<dbReference type="Gene3D" id="3.40.50.720">
    <property type="entry name" value="NAD(P)-binding Rossmann-like Domain"/>
    <property type="match status" value="1"/>
</dbReference>
<gene>
    <name evidence="2" type="ordered locus">Tcur_2762</name>
</gene>
<dbReference type="InterPro" id="IPR001509">
    <property type="entry name" value="Epimerase_deHydtase"/>
</dbReference>
<name>D1A613_THECD</name>
<dbReference type="PANTHER" id="PTHR43245">
    <property type="entry name" value="BIFUNCTIONAL POLYMYXIN RESISTANCE PROTEIN ARNA"/>
    <property type="match status" value="1"/>
</dbReference>
<protein>
    <submittedName>
        <fullName evidence="2">NAD-dependent epimerase/dehydratase</fullName>
    </submittedName>
</protein>
<sequence length="317" mass="33924">MAPEGSVLVLGGHGFVGRHVCAAFAQRGRRVIVAGRRPSPRPSQYPFVRMDLAMLSAAELAAELERLRPGIVINTVGSIWGRSAEEMWAAAALPTQRLISALSSLSFRPRLVHLGSVLEYGHVAPGTTVGPHTVPRPDTAYGRAKLAATETAVRAMRSGAVDGMVLRLANIAGPGAPAISLLGQVAERLAACVGRDEVAEVRLSPLSAYRDYVDVRDAAEAVIAAAFATEHVGVIVDIGRGEAIPVRSLVDLLIKLSGVPARVVEQGSKPLVPDWLQLDIRPAMRLLGWRPRRTIAESVRDYWADVRPSGVQQQTRA</sequence>
<organism evidence="2 3">
    <name type="scientific">Thermomonospora curvata (strain ATCC 19995 / DSM 43183 / JCM 3096 / KCTC 9072 / NBRC 15933 / NCIMB 10081 / Henssen B9)</name>
    <dbReference type="NCBI Taxonomy" id="471852"/>
    <lineage>
        <taxon>Bacteria</taxon>
        <taxon>Bacillati</taxon>
        <taxon>Actinomycetota</taxon>
        <taxon>Actinomycetes</taxon>
        <taxon>Streptosporangiales</taxon>
        <taxon>Thermomonosporaceae</taxon>
        <taxon>Thermomonospora</taxon>
    </lineage>
</organism>
<dbReference type="EMBL" id="CP001738">
    <property type="protein sequence ID" value="ACY98308.1"/>
    <property type="molecule type" value="Genomic_DNA"/>
</dbReference>
<dbReference type="KEGG" id="tcu:Tcur_2762"/>
<dbReference type="Proteomes" id="UP000001918">
    <property type="component" value="Chromosome"/>
</dbReference>
<dbReference type="OrthoDB" id="4559195at2"/>
<dbReference type="eggNOG" id="COG0451">
    <property type="taxonomic scope" value="Bacteria"/>
</dbReference>
<dbReference type="Pfam" id="PF01370">
    <property type="entry name" value="Epimerase"/>
    <property type="match status" value="1"/>
</dbReference>
<dbReference type="AlphaFoldDB" id="D1A613"/>
<evidence type="ECO:0000259" key="1">
    <source>
        <dbReference type="Pfam" id="PF01370"/>
    </source>
</evidence>
<dbReference type="HOGENOM" id="CLU_007383_1_4_11"/>
<evidence type="ECO:0000313" key="2">
    <source>
        <dbReference type="EMBL" id="ACY98308.1"/>
    </source>
</evidence>
<accession>D1A613</accession>
<proteinExistence type="predicted"/>
<keyword evidence="3" id="KW-1185">Reference proteome</keyword>
<dbReference type="InterPro" id="IPR050177">
    <property type="entry name" value="Lipid_A_modif_metabolic_enz"/>
</dbReference>
<dbReference type="STRING" id="471852.Tcur_2762"/>
<dbReference type="RefSeq" id="WP_012853092.1">
    <property type="nucleotide sequence ID" value="NC_013510.1"/>
</dbReference>
<reference evidence="2 3" key="1">
    <citation type="journal article" date="2011" name="Stand. Genomic Sci.">
        <title>Complete genome sequence of Thermomonospora curvata type strain (B9).</title>
        <authorList>
            <person name="Chertkov O."/>
            <person name="Sikorski J."/>
            <person name="Nolan M."/>
            <person name="Lapidus A."/>
            <person name="Lucas S."/>
            <person name="Del Rio T.G."/>
            <person name="Tice H."/>
            <person name="Cheng J.F."/>
            <person name="Goodwin L."/>
            <person name="Pitluck S."/>
            <person name="Liolios K."/>
            <person name="Ivanova N."/>
            <person name="Mavromatis K."/>
            <person name="Mikhailova N."/>
            <person name="Ovchinnikova G."/>
            <person name="Pati A."/>
            <person name="Chen A."/>
            <person name="Palaniappan K."/>
            <person name="Djao O.D."/>
            <person name="Land M."/>
            <person name="Hauser L."/>
            <person name="Chang Y.J."/>
            <person name="Jeffries C.D."/>
            <person name="Brettin T."/>
            <person name="Han C."/>
            <person name="Detter J.C."/>
            <person name="Rohde M."/>
            <person name="Goker M."/>
            <person name="Woyke T."/>
            <person name="Bristow J."/>
            <person name="Eisen J.A."/>
            <person name="Markowitz V."/>
            <person name="Hugenholtz P."/>
            <person name="Klenk H.P."/>
            <person name="Kyrpides N.C."/>
        </authorList>
    </citation>
    <scope>NUCLEOTIDE SEQUENCE [LARGE SCALE GENOMIC DNA]</scope>
    <source>
        <strain evidence="3">ATCC 19995 / DSM 43183 / JCM 3096 / KCTC 9072 / NBRC 15933 / NCIMB 10081 / Henssen B9</strain>
    </source>
</reference>